<keyword evidence="12 17" id="KW-0456">Lyase</keyword>
<evidence type="ECO:0000256" key="16">
    <source>
        <dbReference type="PIRSR" id="PIRSR602129-50"/>
    </source>
</evidence>
<dbReference type="AlphaFoldDB" id="A0A4P9XUD8"/>
<dbReference type="Proteomes" id="UP000271241">
    <property type="component" value="Unassembled WGS sequence"/>
</dbReference>
<dbReference type="FunFam" id="3.40.640.10:FF:000020">
    <property type="entry name" value="sphingosine-1-phosphate lyase 1"/>
    <property type="match status" value="1"/>
</dbReference>
<evidence type="ECO:0000313" key="18">
    <source>
        <dbReference type="EMBL" id="RKP09837.1"/>
    </source>
</evidence>
<dbReference type="PANTHER" id="PTHR42735:SF6">
    <property type="entry name" value="SPHINGOSINE-1-PHOSPHATE LYASE 1"/>
    <property type="match status" value="1"/>
</dbReference>
<organism evidence="18 19">
    <name type="scientific">Thamnocephalis sphaerospora</name>
    <dbReference type="NCBI Taxonomy" id="78915"/>
    <lineage>
        <taxon>Eukaryota</taxon>
        <taxon>Fungi</taxon>
        <taxon>Fungi incertae sedis</taxon>
        <taxon>Zoopagomycota</taxon>
        <taxon>Zoopagomycotina</taxon>
        <taxon>Zoopagomycetes</taxon>
        <taxon>Zoopagales</taxon>
        <taxon>Sigmoideomycetaceae</taxon>
        <taxon>Thamnocephalis</taxon>
    </lineage>
</organism>
<dbReference type="InterPro" id="IPR002129">
    <property type="entry name" value="PyrdxlP-dep_de-COase"/>
</dbReference>
<dbReference type="GO" id="GO:0019752">
    <property type="term" value="P:carboxylic acid metabolic process"/>
    <property type="evidence" value="ECO:0007669"/>
    <property type="project" value="InterPro"/>
</dbReference>
<evidence type="ECO:0000256" key="7">
    <source>
        <dbReference type="ARBA" id="ARBA00022898"/>
    </source>
</evidence>
<evidence type="ECO:0000256" key="5">
    <source>
        <dbReference type="ARBA" id="ARBA00022692"/>
    </source>
</evidence>
<dbReference type="EMBL" id="KZ992486">
    <property type="protein sequence ID" value="RKP09837.1"/>
    <property type="molecule type" value="Genomic_DNA"/>
</dbReference>
<comment type="pathway">
    <text evidence="3">Lipid metabolism; sphingolipid metabolism.</text>
</comment>
<dbReference type="GO" id="GO:0030170">
    <property type="term" value="F:pyridoxal phosphate binding"/>
    <property type="evidence" value="ECO:0007669"/>
    <property type="project" value="InterPro"/>
</dbReference>
<keyword evidence="6" id="KW-0256">Endoplasmic reticulum</keyword>
<dbReference type="FunFam" id="6.10.140.2150:FF:000001">
    <property type="entry name" value="Sphingosine-1-phosphate lyase 1"/>
    <property type="match status" value="1"/>
</dbReference>
<keyword evidence="19" id="KW-1185">Reference proteome</keyword>
<evidence type="ECO:0000256" key="2">
    <source>
        <dbReference type="ARBA" id="ARBA00004389"/>
    </source>
</evidence>
<evidence type="ECO:0000256" key="14">
    <source>
        <dbReference type="ARBA" id="ARBA00038965"/>
    </source>
</evidence>
<dbReference type="GO" id="GO:0030149">
    <property type="term" value="P:sphingolipid catabolic process"/>
    <property type="evidence" value="ECO:0007669"/>
    <property type="project" value="TreeGrafter"/>
</dbReference>
<keyword evidence="11" id="KW-0472">Membrane</keyword>
<dbReference type="SUPFAM" id="SSF53383">
    <property type="entry name" value="PLP-dependent transferases"/>
    <property type="match status" value="1"/>
</dbReference>
<evidence type="ECO:0000256" key="17">
    <source>
        <dbReference type="RuleBase" id="RU000382"/>
    </source>
</evidence>
<evidence type="ECO:0000313" key="19">
    <source>
        <dbReference type="Proteomes" id="UP000271241"/>
    </source>
</evidence>
<evidence type="ECO:0000256" key="15">
    <source>
        <dbReference type="ARBA" id="ARBA00042568"/>
    </source>
</evidence>
<dbReference type="Gene3D" id="6.10.140.2150">
    <property type="match status" value="1"/>
</dbReference>
<evidence type="ECO:0000256" key="4">
    <source>
        <dbReference type="ARBA" id="ARBA00004991"/>
    </source>
</evidence>
<keyword evidence="5" id="KW-0812">Transmembrane</keyword>
<dbReference type="EC" id="4.1.2.27" evidence="14"/>
<dbReference type="Gene3D" id="3.40.640.10">
    <property type="entry name" value="Type I PLP-dependent aspartate aminotransferase-like (Major domain)"/>
    <property type="match status" value="1"/>
</dbReference>
<comment type="pathway">
    <text evidence="4">Sphingolipid metabolism.</text>
</comment>
<dbReference type="OrthoDB" id="10254570at2759"/>
<dbReference type="GO" id="GO:0008117">
    <property type="term" value="F:sphinganine-1-phosphate aldolase activity"/>
    <property type="evidence" value="ECO:0007669"/>
    <property type="project" value="UniProtKB-EC"/>
</dbReference>
<evidence type="ECO:0000256" key="3">
    <source>
        <dbReference type="ARBA" id="ARBA00004760"/>
    </source>
</evidence>
<dbReference type="PANTHER" id="PTHR42735">
    <property type="match status" value="1"/>
</dbReference>
<protein>
    <recommendedName>
        <fullName evidence="14">sphinganine-1-phosphate aldolase</fullName>
        <ecNumber evidence="14">4.1.2.27</ecNumber>
    </recommendedName>
    <alternativeName>
        <fullName evidence="15">Sphingosine-1-phosphate aldolase</fullName>
    </alternativeName>
</protein>
<comment type="subcellular location">
    <subcellularLocation>
        <location evidence="2">Endoplasmic reticulum membrane</location>
        <topology evidence="2">Single-pass membrane protein</topology>
    </subcellularLocation>
</comment>
<evidence type="ECO:0000256" key="6">
    <source>
        <dbReference type="ARBA" id="ARBA00022824"/>
    </source>
</evidence>
<gene>
    <name evidence="18" type="ORF">THASP1DRAFT_22381</name>
</gene>
<dbReference type="InterPro" id="IPR015421">
    <property type="entry name" value="PyrdxlP-dep_Trfase_major"/>
</dbReference>
<keyword evidence="9" id="KW-1133">Transmembrane helix</keyword>
<dbReference type="InterPro" id="IPR015424">
    <property type="entry name" value="PyrdxlP-dep_Trfase"/>
</dbReference>
<reference evidence="19" key="1">
    <citation type="journal article" date="2018" name="Nat. Microbiol.">
        <title>Leveraging single-cell genomics to expand the fungal tree of life.</title>
        <authorList>
            <person name="Ahrendt S.R."/>
            <person name="Quandt C.A."/>
            <person name="Ciobanu D."/>
            <person name="Clum A."/>
            <person name="Salamov A."/>
            <person name="Andreopoulos B."/>
            <person name="Cheng J.F."/>
            <person name="Woyke T."/>
            <person name="Pelin A."/>
            <person name="Henrissat B."/>
            <person name="Reynolds N.K."/>
            <person name="Benny G.L."/>
            <person name="Smith M.E."/>
            <person name="James T.Y."/>
            <person name="Grigoriev I.V."/>
        </authorList>
    </citation>
    <scope>NUCLEOTIDE SEQUENCE [LARGE SCALE GENOMIC DNA]</scope>
    <source>
        <strain evidence="19">RSA 1356</strain>
    </source>
</reference>
<evidence type="ECO:0000256" key="8">
    <source>
        <dbReference type="ARBA" id="ARBA00022919"/>
    </source>
</evidence>
<dbReference type="Gene3D" id="3.90.1150.10">
    <property type="entry name" value="Aspartate Aminotransferase, domain 1"/>
    <property type="match status" value="1"/>
</dbReference>
<name>A0A4P9XUD8_9FUNG</name>
<evidence type="ECO:0000256" key="10">
    <source>
        <dbReference type="ARBA" id="ARBA00023098"/>
    </source>
</evidence>
<keyword evidence="7 16" id="KW-0663">Pyridoxal phosphate</keyword>
<keyword evidence="10" id="KW-0443">Lipid metabolism</keyword>
<dbReference type="InterPro" id="IPR015422">
    <property type="entry name" value="PyrdxlP-dep_Trfase_small"/>
</dbReference>
<evidence type="ECO:0000256" key="13">
    <source>
        <dbReference type="ARBA" id="ARBA00038302"/>
    </source>
</evidence>
<comment type="cofactor">
    <cofactor evidence="1 16 17">
        <name>pyridoxal 5'-phosphate</name>
        <dbReference type="ChEBI" id="CHEBI:597326"/>
    </cofactor>
</comment>
<evidence type="ECO:0000256" key="11">
    <source>
        <dbReference type="ARBA" id="ARBA00023136"/>
    </source>
</evidence>
<dbReference type="InterPro" id="IPR050477">
    <property type="entry name" value="GrpII_AminoAcid_Decarb"/>
</dbReference>
<dbReference type="STRING" id="78915.A0A4P9XUD8"/>
<keyword evidence="8" id="KW-0746">Sphingolipid metabolism</keyword>
<proteinExistence type="inferred from homology"/>
<feature type="modified residue" description="N6-(pyridoxal phosphate)lysine" evidence="16">
    <location>
        <position position="339"/>
    </location>
</feature>
<evidence type="ECO:0000256" key="12">
    <source>
        <dbReference type="ARBA" id="ARBA00023239"/>
    </source>
</evidence>
<sequence>MNNGQLQVALLAQSYWLAAQQLLNTPRVQLIKNIVFFLVVYRLLSRSFYLLRLRGVAFFNTMRRLPGVRAKIQAELDKTISNLQKEVAPQRPGETRYLELPRQGFTEEQVRAELAKYHGMAEVDWQDGKISGAIYHGGKQLSNLCSDAYRLFCVSNPLHPEVFPGVRKMEAEVVSMVLRMYNAPSTAGGVMTSGGTESLIMACKAYREWAREKRGITEPEIIAPVSIHAAFDKACGYFGIRLVHVPVDPDTFQADLNAVRRAVNRNTILIAASAPNFPYGTIDDITAMAAIARRRGIGMHVDCCLGGFLAPFMEKAGFAMPPFDFRVPGVTSITCDTHKYGFAPKGTSIVMYRTKELRSYQYFVCPEWTGGVYASPSVAGSRPGALIAGCWTALMSMGEAGYVDSTRKIIECARHIHRGIQAISGVHVLGYPVMSVVSFGADPSMNVHAIADAMSRRGWHLNSLQNPDAVHIACTMLTVPVAEQFCQDLKAAVDEVRADPELSKHGKAAIYGMAATIPDKSVIGEVAKGFVDALYIA</sequence>
<accession>A0A4P9XUD8</accession>
<evidence type="ECO:0000256" key="9">
    <source>
        <dbReference type="ARBA" id="ARBA00022989"/>
    </source>
</evidence>
<evidence type="ECO:0000256" key="1">
    <source>
        <dbReference type="ARBA" id="ARBA00001933"/>
    </source>
</evidence>
<comment type="similarity">
    <text evidence="13">Belongs to the group II decarboxylase family. Sphingosine-1-phosphate lyase subfamily.</text>
</comment>
<dbReference type="Pfam" id="PF00282">
    <property type="entry name" value="Pyridoxal_deC"/>
    <property type="match status" value="1"/>
</dbReference>
<dbReference type="GO" id="GO:0005789">
    <property type="term" value="C:endoplasmic reticulum membrane"/>
    <property type="evidence" value="ECO:0007669"/>
    <property type="project" value="UniProtKB-SubCell"/>
</dbReference>